<protein>
    <submittedName>
        <fullName evidence="1">Uncharacterized protein</fullName>
    </submittedName>
</protein>
<comment type="caution">
    <text evidence="1">The sequence shown here is derived from an EMBL/GenBank/DDBJ whole genome shotgun (WGS) entry which is preliminary data.</text>
</comment>
<dbReference type="Proteomes" id="UP001177670">
    <property type="component" value="Unassembled WGS sequence"/>
</dbReference>
<gene>
    <name evidence="1" type="ORF">K0M31_008757</name>
</gene>
<sequence length="63" mass="6834">GFSWIQYLTTKLSPMGTDDVCNERGQSNGALLQQLGNTMVYQGVASLPSTSTLTMSLGHRQEL</sequence>
<evidence type="ECO:0000313" key="2">
    <source>
        <dbReference type="Proteomes" id="UP001177670"/>
    </source>
</evidence>
<keyword evidence="2" id="KW-1185">Reference proteome</keyword>
<organism evidence="1 2">
    <name type="scientific">Melipona bicolor</name>
    <dbReference type="NCBI Taxonomy" id="60889"/>
    <lineage>
        <taxon>Eukaryota</taxon>
        <taxon>Metazoa</taxon>
        <taxon>Ecdysozoa</taxon>
        <taxon>Arthropoda</taxon>
        <taxon>Hexapoda</taxon>
        <taxon>Insecta</taxon>
        <taxon>Pterygota</taxon>
        <taxon>Neoptera</taxon>
        <taxon>Endopterygota</taxon>
        <taxon>Hymenoptera</taxon>
        <taxon>Apocrita</taxon>
        <taxon>Aculeata</taxon>
        <taxon>Apoidea</taxon>
        <taxon>Anthophila</taxon>
        <taxon>Apidae</taxon>
        <taxon>Melipona</taxon>
    </lineage>
</organism>
<evidence type="ECO:0000313" key="1">
    <source>
        <dbReference type="EMBL" id="KAK1123124.1"/>
    </source>
</evidence>
<reference evidence="1" key="1">
    <citation type="submission" date="2021-10" db="EMBL/GenBank/DDBJ databases">
        <title>Melipona bicolor Genome sequencing and assembly.</title>
        <authorList>
            <person name="Araujo N.S."/>
            <person name="Arias M.C."/>
        </authorList>
    </citation>
    <scope>NUCLEOTIDE SEQUENCE</scope>
    <source>
        <strain evidence="1">USP_2M_L1-L4_2017</strain>
        <tissue evidence="1">Whole body</tissue>
    </source>
</reference>
<feature type="non-terminal residue" evidence="1">
    <location>
        <position position="1"/>
    </location>
</feature>
<dbReference type="AlphaFoldDB" id="A0AA40FPR9"/>
<proteinExistence type="predicted"/>
<dbReference type="EMBL" id="JAHYIQ010000021">
    <property type="protein sequence ID" value="KAK1123124.1"/>
    <property type="molecule type" value="Genomic_DNA"/>
</dbReference>
<accession>A0AA40FPR9</accession>
<name>A0AA40FPR9_9HYME</name>